<dbReference type="FunFam" id="3.30.565.10:FF:000003">
    <property type="entry name" value="DNA mismatch repair endonuclease MutL"/>
    <property type="match status" value="1"/>
</dbReference>
<dbReference type="GO" id="GO:0032300">
    <property type="term" value="C:mismatch repair complex"/>
    <property type="evidence" value="ECO:0007669"/>
    <property type="project" value="InterPro"/>
</dbReference>
<evidence type="ECO:0000313" key="9">
    <source>
        <dbReference type="Proteomes" id="UP000295937"/>
    </source>
</evidence>
<sequence length="586" mass="68336">MSIKILPPYLINQISAGEIIERPVSVVKELIENSLDAGANRIDINIKKGGMKLIQIQDNGCGIIRNELSISLERYATSKIRSIKDLEIITSLGFRGEALTSISSVSRLTLTSRTVNQNQAWQIYTEGNKIIDVKIKPATHPIGTTVKVFDLFYNTPVRRKFMKTEKIEFNHIYNMINQILLARFDVTISFSHNDYLIYYQPAVITENQIKRRLGFVCGTNFVKNCLRVDYQQDNLSIHGWIINRSEYKIIDFLQYCYVNGRIIKDKLISNAIRQAFNDQLKNNEKPSYVIYLEINPSQLDINIHPTKKEIRFYQPRLVYDFIIQGITNVLEIYYKNKVVSIVLNKESKNQSNDDHMKNNDFFSLPDWYFKDDVSNLIPKEIKEHYNSQISVCKLPYVTVKYPKYFGHLLTVLKNSYAVLKKNQTLRLMSLPVAFRYLKQSQLQNRRLKSQTRPLLIPLKIKIRESYLKTIQKNNSILNSIGICFQIETDHITLLSIPSTLHVYDLKVLIHEIVDYLFLQKNISIQQLCYWLAIYENKNDTINWTNLKVNILLTEIEYFCPDLLRSPPSNLIQQINIKNTINMLNNV</sequence>
<proteinExistence type="inferred from homology"/>
<name>A0A2P5T1M8_9GAMM</name>
<dbReference type="InterPro" id="IPR014762">
    <property type="entry name" value="DNA_mismatch_repair_CS"/>
</dbReference>
<dbReference type="InterPro" id="IPR020568">
    <property type="entry name" value="Ribosomal_Su5_D2-typ_SF"/>
</dbReference>
<dbReference type="InterPro" id="IPR002099">
    <property type="entry name" value="MutL/Mlh/PMS"/>
</dbReference>
<gene>
    <name evidence="5" type="primary">mutL</name>
    <name evidence="8" type="ORF">CRV09_02235</name>
</gene>
<evidence type="ECO:0000256" key="1">
    <source>
        <dbReference type="ARBA" id="ARBA00006082"/>
    </source>
</evidence>
<dbReference type="RefSeq" id="WP_136132538.1">
    <property type="nucleotide sequence ID" value="NZ_PDKR01000003.1"/>
</dbReference>
<dbReference type="Gene3D" id="3.30.1540.20">
    <property type="entry name" value="MutL, C-terminal domain, dimerisation subdomain"/>
    <property type="match status" value="1"/>
</dbReference>
<dbReference type="CDD" id="cd16926">
    <property type="entry name" value="HATPase_MutL-MLH-PMS-like"/>
    <property type="match status" value="1"/>
</dbReference>
<evidence type="ECO:0000259" key="6">
    <source>
        <dbReference type="SMART" id="SM00853"/>
    </source>
</evidence>
<evidence type="ECO:0000259" key="7">
    <source>
        <dbReference type="SMART" id="SM01340"/>
    </source>
</evidence>
<dbReference type="GO" id="GO:0006298">
    <property type="term" value="P:mismatch repair"/>
    <property type="evidence" value="ECO:0007669"/>
    <property type="project" value="UniProtKB-UniRule"/>
</dbReference>
<dbReference type="AlphaFoldDB" id="A0A2P5T1M8"/>
<dbReference type="PANTHER" id="PTHR10073:SF12">
    <property type="entry name" value="DNA MISMATCH REPAIR PROTEIN MLH1"/>
    <property type="match status" value="1"/>
</dbReference>
<dbReference type="InterPro" id="IPR014790">
    <property type="entry name" value="MutL_C"/>
</dbReference>
<dbReference type="InterPro" id="IPR038973">
    <property type="entry name" value="MutL/Mlh/Pms-like"/>
</dbReference>
<dbReference type="InterPro" id="IPR036890">
    <property type="entry name" value="HATPase_C_sf"/>
</dbReference>
<dbReference type="GO" id="GO:0016887">
    <property type="term" value="F:ATP hydrolysis activity"/>
    <property type="evidence" value="ECO:0007669"/>
    <property type="project" value="InterPro"/>
</dbReference>
<dbReference type="InterPro" id="IPR013507">
    <property type="entry name" value="DNA_mismatch_S5_2-like"/>
</dbReference>
<evidence type="ECO:0000313" key="8">
    <source>
        <dbReference type="EMBL" id="PPI88495.1"/>
    </source>
</evidence>
<dbReference type="InterPro" id="IPR037198">
    <property type="entry name" value="MutL_C_sf"/>
</dbReference>
<dbReference type="InterPro" id="IPR014721">
    <property type="entry name" value="Ribsml_uS5_D2-typ_fold_subgr"/>
</dbReference>
<dbReference type="SUPFAM" id="SSF54211">
    <property type="entry name" value="Ribosomal protein S5 domain 2-like"/>
    <property type="match status" value="1"/>
</dbReference>
<dbReference type="OrthoDB" id="9763467at2"/>
<evidence type="ECO:0000256" key="4">
    <source>
        <dbReference type="ARBA" id="ARBA00023204"/>
    </source>
</evidence>
<dbReference type="Pfam" id="PF08676">
    <property type="entry name" value="MutL_C"/>
    <property type="match status" value="1"/>
</dbReference>
<dbReference type="PROSITE" id="PS00058">
    <property type="entry name" value="DNA_MISMATCH_REPAIR_1"/>
    <property type="match status" value="1"/>
</dbReference>
<dbReference type="Pfam" id="PF01119">
    <property type="entry name" value="DNA_mis_repair"/>
    <property type="match status" value="1"/>
</dbReference>
<dbReference type="GO" id="GO:0030983">
    <property type="term" value="F:mismatched DNA binding"/>
    <property type="evidence" value="ECO:0007669"/>
    <property type="project" value="InterPro"/>
</dbReference>
<dbReference type="GO" id="GO:0140664">
    <property type="term" value="F:ATP-dependent DNA damage sensor activity"/>
    <property type="evidence" value="ECO:0007669"/>
    <property type="project" value="InterPro"/>
</dbReference>
<dbReference type="GO" id="GO:0005524">
    <property type="term" value="F:ATP binding"/>
    <property type="evidence" value="ECO:0007669"/>
    <property type="project" value="InterPro"/>
</dbReference>
<organism evidence="8 9">
    <name type="scientific">Candidatus Pantoea edessiphila</name>
    <dbReference type="NCBI Taxonomy" id="2044610"/>
    <lineage>
        <taxon>Bacteria</taxon>
        <taxon>Pseudomonadati</taxon>
        <taxon>Pseudomonadota</taxon>
        <taxon>Gammaproteobacteria</taxon>
        <taxon>Enterobacterales</taxon>
        <taxon>Erwiniaceae</taxon>
        <taxon>Pantoea</taxon>
    </lineage>
</organism>
<dbReference type="SUPFAM" id="SSF118116">
    <property type="entry name" value="DNA mismatch repair protein MutL"/>
    <property type="match status" value="1"/>
</dbReference>
<dbReference type="NCBIfam" id="TIGR00585">
    <property type="entry name" value="mutl"/>
    <property type="match status" value="1"/>
</dbReference>
<keyword evidence="3 5" id="KW-0227">DNA damage</keyword>
<feature type="domain" description="MutL C-terminal dimerisation" evidence="6">
    <location>
        <begin position="408"/>
        <end position="541"/>
    </location>
</feature>
<dbReference type="SMART" id="SM00853">
    <property type="entry name" value="MutL_C"/>
    <property type="match status" value="1"/>
</dbReference>
<dbReference type="Gene3D" id="3.30.565.10">
    <property type="entry name" value="Histidine kinase-like ATPase, C-terminal domain"/>
    <property type="match status" value="1"/>
</dbReference>
<dbReference type="InterPro" id="IPR042120">
    <property type="entry name" value="MutL_C_dimsub"/>
</dbReference>
<dbReference type="InterPro" id="IPR042121">
    <property type="entry name" value="MutL_C_regsub"/>
</dbReference>
<dbReference type="EMBL" id="PDKR01000003">
    <property type="protein sequence ID" value="PPI88495.1"/>
    <property type="molecule type" value="Genomic_DNA"/>
</dbReference>
<dbReference type="HAMAP" id="MF_00149">
    <property type="entry name" value="DNA_mis_repair"/>
    <property type="match status" value="1"/>
</dbReference>
<dbReference type="Proteomes" id="UP000295937">
    <property type="component" value="Unassembled WGS sequence"/>
</dbReference>
<keyword evidence="4 5" id="KW-0234">DNA repair</keyword>
<comment type="similarity">
    <text evidence="1 5">Belongs to the DNA mismatch repair MutL/HexB family.</text>
</comment>
<dbReference type="SMART" id="SM01340">
    <property type="entry name" value="DNA_mis_repair"/>
    <property type="match status" value="1"/>
</dbReference>
<evidence type="ECO:0000256" key="3">
    <source>
        <dbReference type="ARBA" id="ARBA00022763"/>
    </source>
</evidence>
<dbReference type="SUPFAM" id="SSF55874">
    <property type="entry name" value="ATPase domain of HSP90 chaperone/DNA topoisomerase II/histidine kinase"/>
    <property type="match status" value="1"/>
</dbReference>
<evidence type="ECO:0000256" key="2">
    <source>
        <dbReference type="ARBA" id="ARBA00021975"/>
    </source>
</evidence>
<accession>A0A2P5T1M8</accession>
<dbReference type="PANTHER" id="PTHR10073">
    <property type="entry name" value="DNA MISMATCH REPAIR PROTEIN MLH, PMS, MUTL"/>
    <property type="match status" value="1"/>
</dbReference>
<comment type="caution">
    <text evidence="8">The sequence shown here is derived from an EMBL/GenBank/DDBJ whole genome shotgun (WGS) entry which is preliminary data.</text>
</comment>
<dbReference type="CDD" id="cd03482">
    <property type="entry name" value="MutL_Trans_MutL"/>
    <property type="match status" value="1"/>
</dbReference>
<protein>
    <recommendedName>
        <fullName evidence="2 5">DNA mismatch repair protein MutL</fullName>
    </recommendedName>
</protein>
<dbReference type="Gene3D" id="3.30.1370.100">
    <property type="entry name" value="MutL, C-terminal domain, regulatory subdomain"/>
    <property type="match status" value="1"/>
</dbReference>
<reference evidence="8 9" key="1">
    <citation type="journal article" date="2018" name="Genome Biol. Evol.">
        <title>Cladogenesis and Genomic Streamlining in Extracellular Endosymbionts of Tropical Stink Bugs.</title>
        <authorList>
            <person name="Otero-Bravo A."/>
            <person name="Goffredi S."/>
            <person name="Sabree Z.L."/>
        </authorList>
    </citation>
    <scope>NUCLEOTIDE SEQUENCE [LARGE SCALE GENOMIC DNA]</scope>
    <source>
        <strain evidence="8 9">SoEO</strain>
    </source>
</reference>
<evidence type="ECO:0000256" key="5">
    <source>
        <dbReference type="HAMAP-Rule" id="MF_00149"/>
    </source>
</evidence>
<dbReference type="InterPro" id="IPR020667">
    <property type="entry name" value="DNA_mismatch_repair_MutL"/>
</dbReference>
<dbReference type="Gene3D" id="3.30.230.10">
    <property type="match status" value="1"/>
</dbReference>
<feature type="domain" description="DNA mismatch repair protein S5" evidence="7">
    <location>
        <begin position="213"/>
        <end position="331"/>
    </location>
</feature>
<comment type="function">
    <text evidence="5">This protein is involved in the repair of mismatches in DNA. It is required for dam-dependent methyl-directed DNA mismatch repair. May act as a 'molecular matchmaker', a protein that promotes the formation of a stable complex between two or more DNA-binding proteins in an ATP-dependent manner without itself being part of a final effector complex.</text>
</comment>
<dbReference type="Pfam" id="PF13589">
    <property type="entry name" value="HATPase_c_3"/>
    <property type="match status" value="1"/>
</dbReference>